<reference evidence="1" key="2">
    <citation type="submission" date="2021-02" db="EMBL/GenBank/DDBJ databases">
        <title>Aspergillus puulaauensis MK2 genome sequence.</title>
        <authorList>
            <person name="Futagami T."/>
            <person name="Mori K."/>
            <person name="Kadooka C."/>
            <person name="Tanaka T."/>
        </authorList>
    </citation>
    <scope>NUCLEOTIDE SEQUENCE</scope>
    <source>
        <strain evidence="1">MK2</strain>
    </source>
</reference>
<dbReference type="Proteomes" id="UP000654913">
    <property type="component" value="Chromosome 7"/>
</dbReference>
<name>A0A7R7XXI6_9EURO</name>
<organism evidence="1 2">
    <name type="scientific">Aspergillus puulaauensis</name>
    <dbReference type="NCBI Taxonomy" id="1220207"/>
    <lineage>
        <taxon>Eukaryota</taxon>
        <taxon>Fungi</taxon>
        <taxon>Dikarya</taxon>
        <taxon>Ascomycota</taxon>
        <taxon>Pezizomycotina</taxon>
        <taxon>Eurotiomycetes</taxon>
        <taxon>Eurotiomycetidae</taxon>
        <taxon>Eurotiales</taxon>
        <taxon>Aspergillaceae</taxon>
        <taxon>Aspergillus</taxon>
    </lineage>
</organism>
<dbReference type="RefSeq" id="XP_041561545.1">
    <property type="nucleotide sequence ID" value="XM_041695856.1"/>
</dbReference>
<dbReference type="AlphaFoldDB" id="A0A7R7XXI6"/>
<dbReference type="GeneID" id="64979356"/>
<protein>
    <submittedName>
        <fullName evidence="1">Uncharacterized protein</fullName>
    </submittedName>
</protein>
<accession>A0A7R7XXI6</accession>
<reference evidence="1" key="1">
    <citation type="submission" date="2021-01" db="EMBL/GenBank/DDBJ databases">
        <authorList>
            <consortium name="Aspergillus puulaauensis MK2 genome sequencing consortium"/>
            <person name="Kazuki M."/>
            <person name="Futagami T."/>
        </authorList>
    </citation>
    <scope>NUCLEOTIDE SEQUENCE</scope>
    <source>
        <strain evidence="1">MK2</strain>
    </source>
</reference>
<evidence type="ECO:0000313" key="1">
    <source>
        <dbReference type="EMBL" id="BCS29359.1"/>
    </source>
</evidence>
<dbReference type="EMBL" id="AP024449">
    <property type="protein sequence ID" value="BCS29359.1"/>
    <property type="molecule type" value="Genomic_DNA"/>
</dbReference>
<evidence type="ECO:0000313" key="2">
    <source>
        <dbReference type="Proteomes" id="UP000654913"/>
    </source>
</evidence>
<keyword evidence="2" id="KW-1185">Reference proteome</keyword>
<gene>
    <name evidence="1" type="ORF">APUU_70929A</name>
</gene>
<proteinExistence type="predicted"/>
<dbReference type="KEGG" id="apuu:APUU_70929A"/>
<sequence>MKSDDCLYISDIFGDVWGSGMSRLGFAGTPDDKFSWSRGTKNIQKLAILTKTGEKSEHPVASFQDE</sequence>